<dbReference type="Gene3D" id="3.40.50.1010">
    <property type="entry name" value="5'-nuclease"/>
    <property type="match status" value="1"/>
</dbReference>
<comment type="similarity">
    <text evidence="7">Belongs to the PINc/VapC protein family.</text>
</comment>
<gene>
    <name evidence="9" type="ORF">GCM10009682_42390</name>
</gene>
<name>A0ABP4YHJ4_9ACTN</name>
<evidence type="ECO:0000313" key="10">
    <source>
        <dbReference type="Proteomes" id="UP001500218"/>
    </source>
</evidence>
<organism evidence="9 10">
    <name type="scientific">Luedemannella flava</name>
    <dbReference type="NCBI Taxonomy" id="349316"/>
    <lineage>
        <taxon>Bacteria</taxon>
        <taxon>Bacillati</taxon>
        <taxon>Actinomycetota</taxon>
        <taxon>Actinomycetes</taxon>
        <taxon>Micromonosporales</taxon>
        <taxon>Micromonosporaceae</taxon>
        <taxon>Luedemannella</taxon>
    </lineage>
</organism>
<evidence type="ECO:0000256" key="4">
    <source>
        <dbReference type="ARBA" id="ARBA00022723"/>
    </source>
</evidence>
<keyword evidence="2" id="KW-1277">Toxin-antitoxin system</keyword>
<dbReference type="SUPFAM" id="SSF88723">
    <property type="entry name" value="PIN domain-like"/>
    <property type="match status" value="1"/>
</dbReference>
<keyword evidence="3" id="KW-0540">Nuclease</keyword>
<evidence type="ECO:0000259" key="8">
    <source>
        <dbReference type="Pfam" id="PF01850"/>
    </source>
</evidence>
<comment type="cofactor">
    <cofactor evidence="1">
        <name>Mg(2+)</name>
        <dbReference type="ChEBI" id="CHEBI:18420"/>
    </cofactor>
</comment>
<evidence type="ECO:0000313" key="9">
    <source>
        <dbReference type="EMBL" id="GAA1817086.1"/>
    </source>
</evidence>
<evidence type="ECO:0000256" key="7">
    <source>
        <dbReference type="ARBA" id="ARBA00038093"/>
    </source>
</evidence>
<sequence>MNSLVDTGALVRITRRQVDPQWYDAVDRGLVAVCQPVIVEMLAGVDAKNFDRVNDLLRDAYPWVPVPDDAWSMVEAVQRELATRSQHQGLSVADYLVMATAIRLKLVVLQRTRPSRPWRDPCLSYSNRGSPSGCDGVPSDGPMSWWSICRECR</sequence>
<proteinExistence type="inferred from homology"/>
<evidence type="ECO:0000256" key="1">
    <source>
        <dbReference type="ARBA" id="ARBA00001946"/>
    </source>
</evidence>
<evidence type="ECO:0000256" key="5">
    <source>
        <dbReference type="ARBA" id="ARBA00022801"/>
    </source>
</evidence>
<dbReference type="Proteomes" id="UP001500218">
    <property type="component" value="Unassembled WGS sequence"/>
</dbReference>
<accession>A0ABP4YHJ4</accession>
<dbReference type="PANTHER" id="PTHR33653:SF1">
    <property type="entry name" value="RIBONUCLEASE VAPC2"/>
    <property type="match status" value="1"/>
</dbReference>
<evidence type="ECO:0000256" key="2">
    <source>
        <dbReference type="ARBA" id="ARBA00022649"/>
    </source>
</evidence>
<keyword evidence="10" id="KW-1185">Reference proteome</keyword>
<dbReference type="InterPro" id="IPR002716">
    <property type="entry name" value="PIN_dom"/>
</dbReference>
<dbReference type="InterPro" id="IPR050556">
    <property type="entry name" value="Type_II_TA_system_RNase"/>
</dbReference>
<dbReference type="InterPro" id="IPR029060">
    <property type="entry name" value="PIN-like_dom_sf"/>
</dbReference>
<dbReference type="EMBL" id="BAAALT010000147">
    <property type="protein sequence ID" value="GAA1817086.1"/>
    <property type="molecule type" value="Genomic_DNA"/>
</dbReference>
<comment type="caution">
    <text evidence="9">The sequence shown here is derived from an EMBL/GenBank/DDBJ whole genome shotgun (WGS) entry which is preliminary data.</text>
</comment>
<keyword evidence="4" id="KW-0479">Metal-binding</keyword>
<evidence type="ECO:0000256" key="3">
    <source>
        <dbReference type="ARBA" id="ARBA00022722"/>
    </source>
</evidence>
<keyword evidence="5" id="KW-0378">Hydrolase</keyword>
<dbReference type="RefSeq" id="WP_344134992.1">
    <property type="nucleotide sequence ID" value="NZ_BAAALT010000147.1"/>
</dbReference>
<evidence type="ECO:0000256" key="6">
    <source>
        <dbReference type="ARBA" id="ARBA00022842"/>
    </source>
</evidence>
<reference evidence="10" key="1">
    <citation type="journal article" date="2019" name="Int. J. Syst. Evol. Microbiol.">
        <title>The Global Catalogue of Microorganisms (GCM) 10K type strain sequencing project: providing services to taxonomists for standard genome sequencing and annotation.</title>
        <authorList>
            <consortium name="The Broad Institute Genomics Platform"/>
            <consortium name="The Broad Institute Genome Sequencing Center for Infectious Disease"/>
            <person name="Wu L."/>
            <person name="Ma J."/>
        </authorList>
    </citation>
    <scope>NUCLEOTIDE SEQUENCE [LARGE SCALE GENOMIC DNA]</scope>
    <source>
        <strain evidence="10">JCM 13250</strain>
    </source>
</reference>
<feature type="domain" description="PIN" evidence="8">
    <location>
        <begin position="4"/>
        <end position="109"/>
    </location>
</feature>
<dbReference type="PANTHER" id="PTHR33653">
    <property type="entry name" value="RIBONUCLEASE VAPC2"/>
    <property type="match status" value="1"/>
</dbReference>
<protein>
    <recommendedName>
        <fullName evidence="8">PIN domain-containing protein</fullName>
    </recommendedName>
</protein>
<dbReference type="Pfam" id="PF01850">
    <property type="entry name" value="PIN"/>
    <property type="match status" value="1"/>
</dbReference>
<keyword evidence="6" id="KW-0460">Magnesium</keyword>